<accession>A0ABW9B6A4</accession>
<name>A0ABW9B6A4_9BURK</name>
<evidence type="ECO:0000313" key="2">
    <source>
        <dbReference type="EMBL" id="MFM0008053.1"/>
    </source>
</evidence>
<organism evidence="2 3">
    <name type="scientific">Paraburkholderia dipogonis</name>
    <dbReference type="NCBI Taxonomy" id="1211383"/>
    <lineage>
        <taxon>Bacteria</taxon>
        <taxon>Pseudomonadati</taxon>
        <taxon>Pseudomonadota</taxon>
        <taxon>Betaproteobacteria</taxon>
        <taxon>Burkholderiales</taxon>
        <taxon>Burkholderiaceae</taxon>
        <taxon>Paraburkholderia</taxon>
    </lineage>
</organism>
<dbReference type="EMBL" id="JAQQEZ010000079">
    <property type="protein sequence ID" value="MFM0008053.1"/>
    <property type="molecule type" value="Genomic_DNA"/>
</dbReference>
<dbReference type="Proteomes" id="UP001629230">
    <property type="component" value="Unassembled WGS sequence"/>
</dbReference>
<comment type="caution">
    <text evidence="2">The sequence shown here is derived from an EMBL/GenBank/DDBJ whole genome shotgun (WGS) entry which is preliminary data.</text>
</comment>
<evidence type="ECO:0000256" key="1">
    <source>
        <dbReference type="SAM" id="MobiDB-lite"/>
    </source>
</evidence>
<proteinExistence type="predicted"/>
<reference evidence="2 3" key="1">
    <citation type="journal article" date="2024" name="Chem. Sci.">
        <title>Discovery of megapolipeptins by genome mining of a Burkholderiales bacteria collection.</title>
        <authorList>
            <person name="Paulo B.S."/>
            <person name="Recchia M.J.J."/>
            <person name="Lee S."/>
            <person name="Fergusson C.H."/>
            <person name="Romanowski S.B."/>
            <person name="Hernandez A."/>
            <person name="Krull N."/>
            <person name="Liu D.Y."/>
            <person name="Cavanagh H."/>
            <person name="Bos A."/>
            <person name="Gray C.A."/>
            <person name="Murphy B.T."/>
            <person name="Linington R.G."/>
            <person name="Eustaquio A.S."/>
        </authorList>
    </citation>
    <scope>NUCLEOTIDE SEQUENCE [LARGE SCALE GENOMIC DNA]</scope>
    <source>
        <strain evidence="2 3">RL17-350-BIC-A</strain>
    </source>
</reference>
<evidence type="ECO:0000313" key="3">
    <source>
        <dbReference type="Proteomes" id="UP001629230"/>
    </source>
</evidence>
<gene>
    <name evidence="2" type="ORF">PQR57_44940</name>
</gene>
<sequence>MGIVSAIEDRGKSPDTAARSNSRPLISNGFILSSPDFVQTSANTMVVRAFAIRTVLLSNDFREIRPALLRKRREGFFRFGACRSFHVTAGTPLPDSSTLNSGVINLPAKIRGVERCLLWNAIALKRSHAKYKPIRI</sequence>
<keyword evidence="3" id="KW-1185">Reference proteome</keyword>
<feature type="region of interest" description="Disordered" evidence="1">
    <location>
        <begin position="1"/>
        <end position="21"/>
    </location>
</feature>
<dbReference type="RefSeq" id="WP_408182955.1">
    <property type="nucleotide sequence ID" value="NZ_JAQQEZ010000079.1"/>
</dbReference>
<protein>
    <submittedName>
        <fullName evidence="2">Uncharacterized protein</fullName>
    </submittedName>
</protein>